<protein>
    <submittedName>
        <fullName evidence="1">Uncharacterized protein</fullName>
    </submittedName>
</protein>
<dbReference type="Proteomes" id="UP000326711">
    <property type="component" value="Chromosome"/>
</dbReference>
<sequence>MNNLGYRSQQRVGGRAGTVGSHALGRIHSPFALGSAVGSVRSIVPVGVEELANQLSSAWSSAERGLNRPDHSLSIQRNMIQINLSLS</sequence>
<evidence type="ECO:0000313" key="1">
    <source>
        <dbReference type="EMBL" id="QFQ02287.1"/>
    </source>
</evidence>
<dbReference type="KEGG" id="cuo:CUROG_04560"/>
<accession>A0A5J6Z9R9</accession>
<proteinExistence type="predicted"/>
<gene>
    <name evidence="1" type="ORF">CUROG_04560</name>
</gene>
<dbReference type="AlphaFoldDB" id="A0A5J6Z9R9"/>
<organism evidence="1 2">
    <name type="scientific">Corynebacterium urogenitale</name>
    <dbReference type="NCBI Taxonomy" id="2487892"/>
    <lineage>
        <taxon>Bacteria</taxon>
        <taxon>Bacillati</taxon>
        <taxon>Actinomycetota</taxon>
        <taxon>Actinomycetes</taxon>
        <taxon>Mycobacteriales</taxon>
        <taxon>Corynebacteriaceae</taxon>
        <taxon>Corynebacterium</taxon>
    </lineage>
</organism>
<dbReference type="EMBL" id="CP045032">
    <property type="protein sequence ID" value="QFQ02287.1"/>
    <property type="molecule type" value="Genomic_DNA"/>
</dbReference>
<keyword evidence="2" id="KW-1185">Reference proteome</keyword>
<name>A0A5J6Z9R9_9CORY</name>
<evidence type="ECO:0000313" key="2">
    <source>
        <dbReference type="Proteomes" id="UP000326711"/>
    </source>
</evidence>
<reference evidence="2" key="1">
    <citation type="submission" date="2019-10" db="EMBL/GenBank/DDBJ databases">
        <title>Complete genome sequence of Corynebacterium urogenitalis DSM 108747, isolated from the genital tract of a cow.</title>
        <authorList>
            <person name="Ruckert C."/>
            <person name="Ballas P."/>
            <person name="Wagener K."/>
            <person name="Drillich M."/>
            <person name="Kaempfer P."/>
            <person name="Busse H.-J."/>
            <person name="Ehling-Schulz M."/>
        </authorList>
    </citation>
    <scope>NUCLEOTIDE SEQUENCE [LARGE SCALE GENOMIC DNA]</scope>
    <source>
        <strain evidence="2">LMM 1652</strain>
    </source>
</reference>